<dbReference type="CDD" id="cd06897">
    <property type="entry name" value="PX_SNARE"/>
    <property type="match status" value="1"/>
</dbReference>
<comment type="caution">
    <text evidence="4">The sequence shown here is derived from an EMBL/GenBank/DDBJ whole genome shotgun (WGS) entry which is preliminary data.</text>
</comment>
<name>A0ABR4KM53_9EURO</name>
<feature type="region of interest" description="Disordered" evidence="1">
    <location>
        <begin position="336"/>
        <end position="395"/>
    </location>
</feature>
<feature type="region of interest" description="Disordered" evidence="1">
    <location>
        <begin position="722"/>
        <end position="750"/>
    </location>
</feature>
<feature type="compositionally biased region" description="Polar residues" evidence="1">
    <location>
        <begin position="571"/>
        <end position="581"/>
    </location>
</feature>
<feature type="region of interest" description="Disordered" evidence="1">
    <location>
        <begin position="1"/>
        <end position="65"/>
    </location>
</feature>
<organism evidence="4 5">
    <name type="scientific">Aspergillus pseudodeflectus</name>
    <dbReference type="NCBI Taxonomy" id="176178"/>
    <lineage>
        <taxon>Eukaryota</taxon>
        <taxon>Fungi</taxon>
        <taxon>Dikarya</taxon>
        <taxon>Ascomycota</taxon>
        <taxon>Pezizomycotina</taxon>
        <taxon>Eurotiomycetes</taxon>
        <taxon>Eurotiomycetidae</taxon>
        <taxon>Eurotiales</taxon>
        <taxon>Aspergillaceae</taxon>
        <taxon>Aspergillus</taxon>
        <taxon>Aspergillus subgen. Nidulantes</taxon>
    </lineage>
</organism>
<dbReference type="SMART" id="SM00312">
    <property type="entry name" value="PX"/>
    <property type="match status" value="1"/>
</dbReference>
<feature type="region of interest" description="Disordered" evidence="1">
    <location>
        <begin position="620"/>
        <end position="641"/>
    </location>
</feature>
<feature type="region of interest" description="Disordered" evidence="1">
    <location>
        <begin position="97"/>
        <end position="132"/>
    </location>
</feature>
<dbReference type="EMBL" id="JBFXLR010000016">
    <property type="protein sequence ID" value="KAL2852342.1"/>
    <property type="molecule type" value="Genomic_DNA"/>
</dbReference>
<proteinExistence type="predicted"/>
<dbReference type="Pfam" id="PF04938">
    <property type="entry name" value="SIP1"/>
    <property type="match status" value="1"/>
</dbReference>
<dbReference type="PANTHER" id="PTHR22775:SF3">
    <property type="entry name" value="SORTING NEXIN-13"/>
    <property type="match status" value="1"/>
</dbReference>
<evidence type="ECO:0000256" key="1">
    <source>
        <dbReference type="SAM" id="MobiDB-lite"/>
    </source>
</evidence>
<feature type="compositionally biased region" description="Basic and acidic residues" evidence="1">
    <location>
        <begin position="355"/>
        <end position="371"/>
    </location>
</feature>
<dbReference type="PROSITE" id="PS50195">
    <property type="entry name" value="PX"/>
    <property type="match status" value="1"/>
</dbReference>
<accession>A0ABR4KM53</accession>
<feature type="compositionally biased region" description="Basic and acidic residues" evidence="1">
    <location>
        <begin position="620"/>
        <end position="636"/>
    </location>
</feature>
<dbReference type="Pfam" id="PF00787">
    <property type="entry name" value="PX"/>
    <property type="match status" value="1"/>
</dbReference>
<dbReference type="Proteomes" id="UP001610444">
    <property type="component" value="Unassembled WGS sequence"/>
</dbReference>
<dbReference type="CDD" id="cd15858">
    <property type="entry name" value="SNARE_VAM7"/>
    <property type="match status" value="1"/>
</dbReference>
<dbReference type="GeneID" id="98158075"/>
<dbReference type="Gene3D" id="1.20.58.1070">
    <property type="match status" value="1"/>
</dbReference>
<reference evidence="4 5" key="1">
    <citation type="submission" date="2024-07" db="EMBL/GenBank/DDBJ databases">
        <title>Section-level genome sequencing and comparative genomics of Aspergillus sections Usti and Cavernicolus.</title>
        <authorList>
            <consortium name="Lawrence Berkeley National Laboratory"/>
            <person name="Nybo J.L."/>
            <person name="Vesth T.C."/>
            <person name="Theobald S."/>
            <person name="Frisvad J.C."/>
            <person name="Larsen T.O."/>
            <person name="Kjaerboelling I."/>
            <person name="Rothschild-Mancinelli K."/>
            <person name="Lyhne E.K."/>
            <person name="Kogle M.E."/>
            <person name="Barry K."/>
            <person name="Clum A."/>
            <person name="Na H."/>
            <person name="Ledsgaard L."/>
            <person name="Lin J."/>
            <person name="Lipzen A."/>
            <person name="Kuo A."/>
            <person name="Riley R."/>
            <person name="Mondo S."/>
            <person name="LaButti K."/>
            <person name="Haridas S."/>
            <person name="Pangalinan J."/>
            <person name="Salamov A.A."/>
            <person name="Simmons B.A."/>
            <person name="Magnuson J.K."/>
            <person name="Chen J."/>
            <person name="Drula E."/>
            <person name="Henrissat B."/>
            <person name="Wiebenga A."/>
            <person name="Lubbers R.J."/>
            <person name="Gomes A.C."/>
            <person name="Macurrencykelacurrency M.R."/>
            <person name="Stajich J."/>
            <person name="Grigoriev I.V."/>
            <person name="Mortensen U.H."/>
            <person name="De vries R.P."/>
            <person name="Baker S.E."/>
            <person name="Andersen M.R."/>
        </authorList>
    </citation>
    <scope>NUCLEOTIDE SEQUENCE [LARGE SCALE GENOMIC DNA]</scope>
    <source>
        <strain evidence="4 5">CBS 756.74</strain>
    </source>
</reference>
<feature type="domain" description="PX" evidence="3">
    <location>
        <begin position="449"/>
        <end position="564"/>
    </location>
</feature>
<feature type="compositionally biased region" description="Acidic residues" evidence="1">
    <location>
        <begin position="311"/>
        <end position="326"/>
    </location>
</feature>
<evidence type="ECO:0000259" key="2">
    <source>
        <dbReference type="PROSITE" id="PS50192"/>
    </source>
</evidence>
<feature type="compositionally biased region" description="Polar residues" evidence="1">
    <location>
        <begin position="657"/>
        <end position="673"/>
    </location>
</feature>
<feature type="region of interest" description="Disordered" evidence="1">
    <location>
        <begin position="654"/>
        <end position="675"/>
    </location>
</feature>
<evidence type="ECO:0000259" key="3">
    <source>
        <dbReference type="PROSITE" id="PS50195"/>
    </source>
</evidence>
<dbReference type="Gene3D" id="3.30.1520.10">
    <property type="entry name" value="Phox-like domain"/>
    <property type="match status" value="1"/>
</dbReference>
<feature type="compositionally biased region" description="Polar residues" evidence="1">
    <location>
        <begin position="117"/>
        <end position="126"/>
    </location>
</feature>
<feature type="compositionally biased region" description="Low complexity" evidence="1">
    <location>
        <begin position="98"/>
        <end position="108"/>
    </location>
</feature>
<dbReference type="RefSeq" id="XP_070900345.1">
    <property type="nucleotide sequence ID" value="XM_071042911.1"/>
</dbReference>
<evidence type="ECO:0000313" key="4">
    <source>
        <dbReference type="EMBL" id="KAL2852342.1"/>
    </source>
</evidence>
<dbReference type="InterPro" id="IPR001683">
    <property type="entry name" value="PX_dom"/>
</dbReference>
<dbReference type="Gene3D" id="1.20.5.110">
    <property type="match status" value="1"/>
</dbReference>
<dbReference type="InterPro" id="IPR036871">
    <property type="entry name" value="PX_dom_sf"/>
</dbReference>
<dbReference type="InterPro" id="IPR035426">
    <property type="entry name" value="Gemin2/Brr1"/>
</dbReference>
<dbReference type="SUPFAM" id="SSF64268">
    <property type="entry name" value="PX domain"/>
    <property type="match status" value="1"/>
</dbReference>
<evidence type="ECO:0000313" key="5">
    <source>
        <dbReference type="Proteomes" id="UP001610444"/>
    </source>
</evidence>
<feature type="region of interest" description="Disordered" evidence="1">
    <location>
        <begin position="567"/>
        <end position="593"/>
    </location>
</feature>
<dbReference type="PANTHER" id="PTHR22775">
    <property type="entry name" value="SORTING NEXIN"/>
    <property type="match status" value="1"/>
</dbReference>
<gene>
    <name evidence="4" type="ORF">BJX68DRAFT_254654</name>
</gene>
<dbReference type="InterPro" id="IPR000727">
    <property type="entry name" value="T_SNARE_dom"/>
</dbReference>
<dbReference type="PROSITE" id="PS50192">
    <property type="entry name" value="T_SNARE"/>
    <property type="match status" value="1"/>
</dbReference>
<dbReference type="SUPFAM" id="SSF58038">
    <property type="entry name" value="SNARE fusion complex"/>
    <property type="match status" value="1"/>
</dbReference>
<sequence>MPQKRNFSGSGSGPSPYAKRARPSNTEYSHANDDEETQNSVTPYEQPCNHPVFGQRSAFPGLDSADGDELFYGPADDGLEYLRMVRSEANSLPTLFTAPAAAEPPAKASEVTRETENVCNEPQQKAETPEEHPTLVKRPLDGVYSDGVYIGLTLSKSVGDECFSEAQASYYNLLHHRFLLLRSILKCTPPPEAISALDDAHPISFPRHSKNAQREWRRLLLAVDPHMVQLACMDMDTVLGVMIIAGRLMSENVRSGDATLVRRIGAWIWGLLGKCRDSGQLGAQEIGDIRELGKRAIRILQKLRETKEVQDDGEEDGSESDVDMQNDENVQIAESERVVEDQSAAQSLGQPSAERATDAEELERAKARLEARVQAAGTGSTSQIIGGEDGETEEEAIGADVETQTRVMLDMIITIVGEHYGQRDLLEAREIWTDAEQRLMPEVEVDTMAPPLEISIPTTTTSTTSPPHTIYNITLRLPLRSFAISKRYSDFTAFHSELTSQTNAPPPAPLPPKSWFSNTVSNTTLRESRREGLESYLRAINESDDPRWRNSPAWRAFLNLPSLGPAHVKSGASSETANANGNGHRPGIGGSGEPIRDPTLWLDCYRDLKSHLHDARLHLTRRDQETTPQKQHESSARAKSSLVRVGTLITALDEGLMTSSSNPRNKGESFSNSLGEGELRRRRDLLINARKEKDGLEDLLNTMAAKSRIDNAVASIKDKEALLGPSGASGGAGRKPAARSGRVLGKETDKTRELDNQGVLQLQQDTIREQELSAGELLKIVRRQKELGIRINEELEIQNEMLRMVDEDTTRVEQKMDIAKKRVGKIS</sequence>
<feature type="domain" description="T-SNARE coiled-coil homology" evidence="2">
    <location>
        <begin position="764"/>
        <end position="826"/>
    </location>
</feature>
<protein>
    <submittedName>
        <fullName evidence="4">Uncharacterized protein</fullName>
    </submittedName>
</protein>
<keyword evidence="5" id="KW-1185">Reference proteome</keyword>
<feature type="region of interest" description="Disordered" evidence="1">
    <location>
        <begin position="307"/>
        <end position="326"/>
    </location>
</feature>